<evidence type="ECO:0000313" key="4">
    <source>
        <dbReference type="EMBL" id="CAE0351266.1"/>
    </source>
</evidence>
<protein>
    <submittedName>
        <fullName evidence="5">Uncharacterized protein</fullName>
    </submittedName>
</protein>
<dbReference type="PROSITE" id="PS51419">
    <property type="entry name" value="RAB"/>
    <property type="match status" value="1"/>
</dbReference>
<dbReference type="InterPro" id="IPR050227">
    <property type="entry name" value="Rab"/>
</dbReference>
<proteinExistence type="predicted"/>
<evidence type="ECO:0000313" key="5">
    <source>
        <dbReference type="EMBL" id="CAE0351267.1"/>
    </source>
</evidence>
<dbReference type="SMART" id="SM00175">
    <property type="entry name" value="RAB"/>
    <property type="match status" value="1"/>
</dbReference>
<organism evidence="5">
    <name type="scientific">Euplotes harpa</name>
    <dbReference type="NCBI Taxonomy" id="151035"/>
    <lineage>
        <taxon>Eukaryota</taxon>
        <taxon>Sar</taxon>
        <taxon>Alveolata</taxon>
        <taxon>Ciliophora</taxon>
        <taxon>Intramacronucleata</taxon>
        <taxon>Spirotrichea</taxon>
        <taxon>Hypotrichia</taxon>
        <taxon>Euplotida</taxon>
        <taxon>Euplotidae</taxon>
        <taxon>Euplotes</taxon>
    </lineage>
</organism>
<dbReference type="PANTHER" id="PTHR47977">
    <property type="entry name" value="RAS-RELATED PROTEIN RAB"/>
    <property type="match status" value="1"/>
</dbReference>
<gene>
    <name evidence="4" type="ORF">EHAR0213_LOCUS10180</name>
    <name evidence="5" type="ORF">EHAR0213_LOCUS10181</name>
</gene>
<keyword evidence="2" id="KW-0342">GTP-binding</keyword>
<feature type="region of interest" description="Disordered" evidence="3">
    <location>
        <begin position="83"/>
        <end position="109"/>
    </location>
</feature>
<name>A0A7S3NB72_9SPIT</name>
<dbReference type="GO" id="GO:0003924">
    <property type="term" value="F:GTPase activity"/>
    <property type="evidence" value="ECO:0007669"/>
    <property type="project" value="InterPro"/>
</dbReference>
<keyword evidence="1" id="KW-0547">Nucleotide-binding</keyword>
<dbReference type="EMBL" id="HBII01024566">
    <property type="protein sequence ID" value="CAE0351267.1"/>
    <property type="molecule type" value="Transcribed_RNA"/>
</dbReference>
<dbReference type="AlphaFoldDB" id="A0A7S3NB72"/>
<evidence type="ECO:0000256" key="2">
    <source>
        <dbReference type="ARBA" id="ARBA00023134"/>
    </source>
</evidence>
<dbReference type="Pfam" id="PF00071">
    <property type="entry name" value="Ras"/>
    <property type="match status" value="1"/>
</dbReference>
<sequence>MRGEEVVLFIAGNKSDLAEQRTVSEEEGENLAQELNATFFETSAKSGENVKNLFDDLAKKLIGADTNEVDDIQKKGLKLKHVDVDDGVTGDPNAADGNANSGKKKKACC</sequence>
<accession>A0A7S3NB72</accession>
<dbReference type="GO" id="GO:0005525">
    <property type="term" value="F:GTP binding"/>
    <property type="evidence" value="ECO:0007669"/>
    <property type="project" value="UniProtKB-KW"/>
</dbReference>
<dbReference type="EMBL" id="HBII01024565">
    <property type="protein sequence ID" value="CAE0351266.1"/>
    <property type="molecule type" value="Transcribed_RNA"/>
</dbReference>
<dbReference type="InterPro" id="IPR001806">
    <property type="entry name" value="Small_GTPase"/>
</dbReference>
<dbReference type="SUPFAM" id="SSF52540">
    <property type="entry name" value="P-loop containing nucleoside triphosphate hydrolases"/>
    <property type="match status" value="1"/>
</dbReference>
<dbReference type="Gene3D" id="3.40.50.300">
    <property type="entry name" value="P-loop containing nucleotide triphosphate hydrolases"/>
    <property type="match status" value="1"/>
</dbReference>
<evidence type="ECO:0000256" key="3">
    <source>
        <dbReference type="SAM" id="MobiDB-lite"/>
    </source>
</evidence>
<dbReference type="InterPro" id="IPR027417">
    <property type="entry name" value="P-loop_NTPase"/>
</dbReference>
<dbReference type="PRINTS" id="PR00449">
    <property type="entry name" value="RASTRNSFRMNG"/>
</dbReference>
<evidence type="ECO:0000256" key="1">
    <source>
        <dbReference type="ARBA" id="ARBA00022741"/>
    </source>
</evidence>
<reference evidence="5" key="1">
    <citation type="submission" date="2021-01" db="EMBL/GenBank/DDBJ databases">
        <authorList>
            <person name="Corre E."/>
            <person name="Pelletier E."/>
            <person name="Niang G."/>
            <person name="Scheremetjew M."/>
            <person name="Finn R."/>
            <person name="Kale V."/>
            <person name="Holt S."/>
            <person name="Cochrane G."/>
            <person name="Meng A."/>
            <person name="Brown T."/>
            <person name="Cohen L."/>
        </authorList>
    </citation>
    <scope>NUCLEOTIDE SEQUENCE</scope>
    <source>
        <strain evidence="5">FSP1.4</strain>
    </source>
</reference>
<dbReference type="PROSITE" id="PS51421">
    <property type="entry name" value="RAS"/>
    <property type="match status" value="1"/>
</dbReference>